<comment type="caution">
    <text evidence="2">The sequence shown here is derived from an EMBL/GenBank/DDBJ whole genome shotgun (WGS) entry which is preliminary data.</text>
</comment>
<accession>A0AAV9HE94</accession>
<evidence type="ECO:0000256" key="1">
    <source>
        <dbReference type="SAM" id="SignalP"/>
    </source>
</evidence>
<dbReference type="EMBL" id="MU865045">
    <property type="protein sequence ID" value="KAK4459131.1"/>
    <property type="molecule type" value="Genomic_DNA"/>
</dbReference>
<evidence type="ECO:0000313" key="3">
    <source>
        <dbReference type="Proteomes" id="UP001321749"/>
    </source>
</evidence>
<keyword evidence="1" id="KW-0732">Signal</keyword>
<feature type="chain" id="PRO_5043620021" description="Secreted protein" evidence="1">
    <location>
        <begin position="26"/>
        <end position="95"/>
    </location>
</feature>
<gene>
    <name evidence="2" type="ORF">QBC42DRAFT_275082</name>
</gene>
<keyword evidence="3" id="KW-1185">Reference proteome</keyword>
<dbReference type="AlphaFoldDB" id="A0AAV9HE94"/>
<protein>
    <recommendedName>
        <fullName evidence="4">Secreted protein</fullName>
    </recommendedName>
</protein>
<feature type="non-terminal residue" evidence="2">
    <location>
        <position position="1"/>
    </location>
</feature>
<evidence type="ECO:0008006" key="4">
    <source>
        <dbReference type="Google" id="ProtNLM"/>
    </source>
</evidence>
<dbReference type="Proteomes" id="UP001321749">
    <property type="component" value="Unassembled WGS sequence"/>
</dbReference>
<evidence type="ECO:0000313" key="2">
    <source>
        <dbReference type="EMBL" id="KAK4459131.1"/>
    </source>
</evidence>
<reference evidence="2" key="1">
    <citation type="journal article" date="2023" name="Mol. Phylogenet. Evol.">
        <title>Genome-scale phylogeny and comparative genomics of the fungal order Sordariales.</title>
        <authorList>
            <person name="Hensen N."/>
            <person name="Bonometti L."/>
            <person name="Westerberg I."/>
            <person name="Brannstrom I.O."/>
            <person name="Guillou S."/>
            <person name="Cros-Aarteil S."/>
            <person name="Calhoun S."/>
            <person name="Haridas S."/>
            <person name="Kuo A."/>
            <person name="Mondo S."/>
            <person name="Pangilinan J."/>
            <person name="Riley R."/>
            <person name="LaButti K."/>
            <person name="Andreopoulos B."/>
            <person name="Lipzen A."/>
            <person name="Chen C."/>
            <person name="Yan M."/>
            <person name="Daum C."/>
            <person name="Ng V."/>
            <person name="Clum A."/>
            <person name="Steindorff A."/>
            <person name="Ohm R.A."/>
            <person name="Martin F."/>
            <person name="Silar P."/>
            <person name="Natvig D.O."/>
            <person name="Lalanne C."/>
            <person name="Gautier V."/>
            <person name="Ament-Velasquez S.L."/>
            <person name="Kruys A."/>
            <person name="Hutchinson M.I."/>
            <person name="Powell A.J."/>
            <person name="Barry K."/>
            <person name="Miller A.N."/>
            <person name="Grigoriev I.V."/>
            <person name="Debuchy R."/>
            <person name="Gladieux P."/>
            <person name="Hiltunen Thoren M."/>
            <person name="Johannesson H."/>
        </authorList>
    </citation>
    <scope>NUCLEOTIDE SEQUENCE</scope>
    <source>
        <strain evidence="2">PSN324</strain>
    </source>
</reference>
<name>A0AAV9HE94_9PEZI</name>
<feature type="signal peptide" evidence="1">
    <location>
        <begin position="1"/>
        <end position="25"/>
    </location>
</feature>
<reference evidence="2" key="2">
    <citation type="submission" date="2023-06" db="EMBL/GenBank/DDBJ databases">
        <authorList>
            <consortium name="Lawrence Berkeley National Laboratory"/>
            <person name="Mondo S.J."/>
            <person name="Hensen N."/>
            <person name="Bonometti L."/>
            <person name="Westerberg I."/>
            <person name="Brannstrom I.O."/>
            <person name="Guillou S."/>
            <person name="Cros-Aarteil S."/>
            <person name="Calhoun S."/>
            <person name="Haridas S."/>
            <person name="Kuo A."/>
            <person name="Pangilinan J."/>
            <person name="Riley R."/>
            <person name="Labutti K."/>
            <person name="Andreopoulos B."/>
            <person name="Lipzen A."/>
            <person name="Chen C."/>
            <person name="Yanf M."/>
            <person name="Daum C."/>
            <person name="Ng V."/>
            <person name="Clum A."/>
            <person name="Steindorff A."/>
            <person name="Ohm R."/>
            <person name="Martin F."/>
            <person name="Silar P."/>
            <person name="Natvig D."/>
            <person name="Lalanne C."/>
            <person name="Gautier V."/>
            <person name="Ament-Velasquez S.L."/>
            <person name="Kruys A."/>
            <person name="Hutchinson M.I."/>
            <person name="Powell A.J."/>
            <person name="Barry K."/>
            <person name="Miller A.N."/>
            <person name="Grigoriev I.V."/>
            <person name="Debuchy R."/>
            <person name="Gladieux P."/>
            <person name="Thoren M.H."/>
            <person name="Johannesson H."/>
        </authorList>
    </citation>
    <scope>NUCLEOTIDE SEQUENCE</scope>
    <source>
        <strain evidence="2">PSN324</strain>
    </source>
</reference>
<sequence>SESDPTRSAVVLTFFFMMILKPCSAYNDQDLHPHKGVDAKPRVMFDLRFGLRRYGRVSPESIRCMRDRKVCGDTPLRSIDLHTPVHQETGLTGPC</sequence>
<organism evidence="2 3">
    <name type="scientific">Cladorrhinum samala</name>
    <dbReference type="NCBI Taxonomy" id="585594"/>
    <lineage>
        <taxon>Eukaryota</taxon>
        <taxon>Fungi</taxon>
        <taxon>Dikarya</taxon>
        <taxon>Ascomycota</taxon>
        <taxon>Pezizomycotina</taxon>
        <taxon>Sordariomycetes</taxon>
        <taxon>Sordariomycetidae</taxon>
        <taxon>Sordariales</taxon>
        <taxon>Podosporaceae</taxon>
        <taxon>Cladorrhinum</taxon>
    </lineage>
</organism>
<proteinExistence type="predicted"/>